<gene>
    <name evidence="4" type="ORF">ILUMI_10166</name>
</gene>
<dbReference type="Gene3D" id="3.10.20.90">
    <property type="entry name" value="Phosphatidylinositol 3-kinase Catalytic Subunit, Chain A, domain 1"/>
    <property type="match status" value="1"/>
</dbReference>
<evidence type="ECO:0000259" key="2">
    <source>
        <dbReference type="Pfam" id="PF16013"/>
    </source>
</evidence>
<evidence type="ECO:0008006" key="6">
    <source>
        <dbReference type="Google" id="ProtNLM"/>
    </source>
</evidence>
<dbReference type="SUPFAM" id="SSF54236">
    <property type="entry name" value="Ubiquitin-like"/>
    <property type="match status" value="1"/>
</dbReference>
<comment type="caution">
    <text evidence="4">The sequence shown here is derived from an EMBL/GenBank/DDBJ whole genome shotgun (WGS) entry which is preliminary data.</text>
</comment>
<dbReference type="Gene3D" id="3.40.30.10">
    <property type="entry name" value="Glutaredoxin"/>
    <property type="match status" value="1"/>
</dbReference>
<name>A0A8K0CYM8_IGNLU</name>
<evidence type="ECO:0000256" key="1">
    <source>
        <dbReference type="SAM" id="Phobius"/>
    </source>
</evidence>
<proteinExistence type="predicted"/>
<evidence type="ECO:0000313" key="5">
    <source>
        <dbReference type="Proteomes" id="UP000801492"/>
    </source>
</evidence>
<dbReference type="AlphaFoldDB" id="A0A8K0CYM8"/>
<feature type="domain" description="DUF4781" evidence="2">
    <location>
        <begin position="409"/>
        <end position="710"/>
    </location>
</feature>
<dbReference type="Pfam" id="PF16013">
    <property type="entry name" value="DUF4781"/>
    <property type="match status" value="1"/>
</dbReference>
<dbReference type="EMBL" id="VTPC01005435">
    <property type="protein sequence ID" value="KAF2896019.1"/>
    <property type="molecule type" value="Genomic_DNA"/>
</dbReference>
<keyword evidence="1" id="KW-0472">Membrane</keyword>
<dbReference type="Pfam" id="PF21021">
    <property type="entry name" value="FAF1"/>
    <property type="match status" value="1"/>
</dbReference>
<dbReference type="OrthoDB" id="6512497at2759"/>
<dbReference type="InterPro" id="IPR049483">
    <property type="entry name" value="FAF1_2-like_UAS"/>
</dbReference>
<reference evidence="4" key="1">
    <citation type="submission" date="2019-08" db="EMBL/GenBank/DDBJ databases">
        <title>The genome of the North American firefly Photinus pyralis.</title>
        <authorList>
            <consortium name="Photinus pyralis genome working group"/>
            <person name="Fallon T.R."/>
            <person name="Sander Lower S.E."/>
            <person name="Weng J.-K."/>
        </authorList>
    </citation>
    <scope>NUCLEOTIDE SEQUENCE</scope>
    <source>
        <strain evidence="4">TRF0915ILg1</strain>
        <tissue evidence="4">Whole body</tissue>
    </source>
</reference>
<protein>
    <recommendedName>
        <fullName evidence="6">DUF4781 domain-containing protein</fullName>
    </recommendedName>
</protein>
<organism evidence="4 5">
    <name type="scientific">Ignelater luminosus</name>
    <name type="common">Cucubano</name>
    <name type="synonym">Pyrophorus luminosus</name>
    <dbReference type="NCBI Taxonomy" id="2038154"/>
    <lineage>
        <taxon>Eukaryota</taxon>
        <taxon>Metazoa</taxon>
        <taxon>Ecdysozoa</taxon>
        <taxon>Arthropoda</taxon>
        <taxon>Hexapoda</taxon>
        <taxon>Insecta</taxon>
        <taxon>Pterygota</taxon>
        <taxon>Neoptera</taxon>
        <taxon>Endopterygota</taxon>
        <taxon>Coleoptera</taxon>
        <taxon>Polyphaga</taxon>
        <taxon>Elateriformia</taxon>
        <taxon>Elateroidea</taxon>
        <taxon>Elateridae</taxon>
        <taxon>Agrypninae</taxon>
        <taxon>Pyrophorini</taxon>
        <taxon>Ignelater</taxon>
    </lineage>
</organism>
<evidence type="ECO:0000313" key="4">
    <source>
        <dbReference type="EMBL" id="KAF2896019.1"/>
    </source>
</evidence>
<evidence type="ECO:0000259" key="3">
    <source>
        <dbReference type="Pfam" id="PF21021"/>
    </source>
</evidence>
<sequence length="990" mass="111760">MAAVMAGEAHETYVFVIFYCDEQFEFYLPSDSTVEDVKLQIYEKTKVRPSKQNITGWTNDPINEYQLLSSFLPLRQNILWVLSTDNGNAFIENNYSTVGYPQLTNMLLDQISREETEEITDVQACISFIAGFISGYGDNHVEFHDCSLETAIIEACFTSVQSRKIIALYFHNDDDPFSKMLCPHFINGEIRNILEESYYVMGWDVSEEMFHSALKNSLNKNIDFEPAKIMITEKKAALLFLYPIENSITVFSVLHGKEVDTKDVLTALQAIQKNFTVEIENEIELENIKEKNQTQNDIGSKEFQQLMYDRLGDRDYDCFEYNEHEHLKSKIGFAKFGPPQSEEGYYEKQNKSIEETYKQICTYNNKYSEWKDQVFVSFIYNCLEPMPEEKIARAKKYPDYNPNTDMSPVPVYVIRKCIGSDNPCRVFIDSDNRMYNSWEDYIEDNKLHKCTMVLPRTGRYIGKENEEVLLERHLSPSCGIGHSILMGTDIATTVAGLASGGVFIAAMIPAIAVAPVALTAAAVTGIGVGVYSVIRSAVNIYDRQKHGESLSFANSEARGAYINIVAGTLGFVGAGATTAVSQLAARGINLGQGARVAVNAIGVLNVSASGVGIANSTYQVIDDWITEQRTPSILTVVQLSSSILFFGNAVYNFRLAGTIIEESQTDVLRRHQDSLRSNKHRRTFTKMMKETVRQNNGDVSTARAEVISTIRNMGNKDEVFAILTRNNKLFNKNGIRFSAENGEITLNGMSVDILEFGSMTGTERTQLLTDLPSRPQPSIRNTNNTTEIINTVITGMNYGQLIINGCTFAEIAATLLQGFSSGVQEKVIRICKILCDKLMESMDFPKISADYFSHISNEPFEVILRFVIDFLKIKVNSRETNYEQQKAAAALLPDFNEENFNREWGILPTSTNRAVVWFERIVNTFVMGISIDELLLRELIQYINNIIIERILDYCDGIERCRNREKNTTKNLYKISCKVCGGYYYSQTSS</sequence>
<dbReference type="InterPro" id="IPR029071">
    <property type="entry name" value="Ubiquitin-like_domsf"/>
</dbReference>
<feature type="transmembrane region" description="Helical" evidence="1">
    <location>
        <begin position="513"/>
        <end position="534"/>
    </location>
</feature>
<dbReference type="PANTHER" id="PTHR21115:SF0">
    <property type="entry name" value="GH06117P-RELATED"/>
    <property type="match status" value="1"/>
</dbReference>
<dbReference type="PANTHER" id="PTHR21115">
    <property type="entry name" value="GH06117P-RELATED"/>
    <property type="match status" value="1"/>
</dbReference>
<keyword evidence="5" id="KW-1185">Reference proteome</keyword>
<dbReference type="InterPro" id="IPR031962">
    <property type="entry name" value="DUF4781"/>
</dbReference>
<feature type="domain" description="Fas-associated factor 1/2-like UAS" evidence="3">
    <location>
        <begin position="128"/>
        <end position="268"/>
    </location>
</feature>
<keyword evidence="1" id="KW-0812">Transmembrane</keyword>
<keyword evidence="1" id="KW-1133">Transmembrane helix</keyword>
<accession>A0A8K0CYM8</accession>
<dbReference type="Proteomes" id="UP000801492">
    <property type="component" value="Unassembled WGS sequence"/>
</dbReference>